<evidence type="ECO:0000256" key="1">
    <source>
        <dbReference type="ARBA" id="ARBA00012486"/>
    </source>
</evidence>
<name>A0A7R9YSD4_9CHLO</name>
<evidence type="ECO:0000256" key="3">
    <source>
        <dbReference type="ARBA" id="ARBA00022741"/>
    </source>
</evidence>
<feature type="domain" description="UBA" evidence="8">
    <location>
        <begin position="152"/>
        <end position="191"/>
    </location>
</feature>
<dbReference type="InterPro" id="IPR023313">
    <property type="entry name" value="UBQ-conjugating_AS"/>
</dbReference>
<proteinExistence type="inferred from homology"/>
<dbReference type="EMBL" id="HBEC01009208">
    <property type="protein sequence ID" value="CAD8284176.1"/>
    <property type="molecule type" value="Transcribed_RNA"/>
</dbReference>
<feature type="active site" description="Glycyl thioester intermediate" evidence="6">
    <location>
        <position position="87"/>
    </location>
</feature>
<evidence type="ECO:0000256" key="4">
    <source>
        <dbReference type="ARBA" id="ARBA00022786"/>
    </source>
</evidence>
<dbReference type="CDD" id="cd14312">
    <property type="entry name" value="UBA_II_E2_UBC27_like"/>
    <property type="match status" value="1"/>
</dbReference>
<dbReference type="GO" id="GO:0061631">
    <property type="term" value="F:ubiquitin conjugating enzyme activity"/>
    <property type="evidence" value="ECO:0007669"/>
    <property type="project" value="UniProtKB-EC"/>
</dbReference>
<accession>A0A7R9YSD4</accession>
<sequence>MCDVGRLQKELREIARDEASGVTVKMVDNSLQHLIGCVPGPRDSPYDGGIFQVDIKLSDGYPFEPPKMRFITKVWHPNVSSQTGAICLDILKDAWSPALTLKTAMLSLQALLACPEPKDPQDAQVAEQYTKDNKMYVSTAQYWTAAYARPDDTNEKVGRLVDMGFSSDSAKKALAACGGDENVALEKLLGA</sequence>
<keyword evidence="4 7" id="KW-0833">Ubl conjugation pathway</keyword>
<dbReference type="PROSITE" id="PS00183">
    <property type="entry name" value="UBC_1"/>
    <property type="match status" value="1"/>
</dbReference>
<dbReference type="FunFam" id="3.10.110.10:FF:000037">
    <property type="entry name" value="ubiquitin-conjugating enzyme E2 27"/>
    <property type="match status" value="1"/>
</dbReference>
<feature type="domain" description="UBC core" evidence="9">
    <location>
        <begin position="2"/>
        <end position="149"/>
    </location>
</feature>
<dbReference type="PANTHER" id="PTHR24067">
    <property type="entry name" value="UBIQUITIN-CONJUGATING ENZYME E2"/>
    <property type="match status" value="1"/>
</dbReference>
<keyword evidence="5 7" id="KW-0067">ATP-binding</keyword>
<evidence type="ECO:0000259" key="9">
    <source>
        <dbReference type="PROSITE" id="PS50127"/>
    </source>
</evidence>
<reference evidence="10" key="1">
    <citation type="submission" date="2021-01" db="EMBL/GenBank/DDBJ databases">
        <authorList>
            <person name="Corre E."/>
            <person name="Pelletier E."/>
            <person name="Niang G."/>
            <person name="Scheremetjew M."/>
            <person name="Finn R."/>
            <person name="Kale V."/>
            <person name="Holt S."/>
            <person name="Cochrane G."/>
            <person name="Meng A."/>
            <person name="Brown T."/>
            <person name="Cohen L."/>
        </authorList>
    </citation>
    <scope>NUCLEOTIDE SEQUENCE</scope>
    <source>
        <strain evidence="10">CCMP219</strain>
    </source>
</reference>
<dbReference type="Pfam" id="PF00179">
    <property type="entry name" value="UQ_con"/>
    <property type="match status" value="1"/>
</dbReference>
<dbReference type="InterPro" id="IPR015940">
    <property type="entry name" value="UBA"/>
</dbReference>
<keyword evidence="3 7" id="KW-0547">Nucleotide-binding</keyword>
<evidence type="ECO:0000313" key="10">
    <source>
        <dbReference type="EMBL" id="CAD8284176.1"/>
    </source>
</evidence>
<dbReference type="InterPro" id="IPR016135">
    <property type="entry name" value="UBQ-conjugating_enzyme/RWD"/>
</dbReference>
<dbReference type="CDD" id="cd23800">
    <property type="entry name" value="UBCc_UBE2K"/>
    <property type="match status" value="1"/>
</dbReference>
<comment type="similarity">
    <text evidence="7">Belongs to the ubiquitin-conjugating enzyme family.</text>
</comment>
<dbReference type="InterPro" id="IPR041974">
    <property type="entry name" value="UBC27_UBA"/>
</dbReference>
<evidence type="ECO:0000256" key="6">
    <source>
        <dbReference type="PROSITE-ProRule" id="PRU10133"/>
    </source>
</evidence>
<dbReference type="GO" id="GO:0005524">
    <property type="term" value="F:ATP binding"/>
    <property type="evidence" value="ECO:0007669"/>
    <property type="project" value="UniProtKB-UniRule"/>
</dbReference>
<evidence type="ECO:0000259" key="8">
    <source>
        <dbReference type="PROSITE" id="PS50030"/>
    </source>
</evidence>
<evidence type="ECO:0000256" key="2">
    <source>
        <dbReference type="ARBA" id="ARBA00022679"/>
    </source>
</evidence>
<organism evidence="10">
    <name type="scientific">Chlamydomonas euryale</name>
    <dbReference type="NCBI Taxonomy" id="1486919"/>
    <lineage>
        <taxon>Eukaryota</taxon>
        <taxon>Viridiplantae</taxon>
        <taxon>Chlorophyta</taxon>
        <taxon>core chlorophytes</taxon>
        <taxon>Chlorophyceae</taxon>
        <taxon>CS clade</taxon>
        <taxon>Chlamydomonadales</taxon>
        <taxon>Chlamydomonadaceae</taxon>
        <taxon>Chlamydomonas</taxon>
    </lineage>
</organism>
<dbReference type="InterPro" id="IPR000608">
    <property type="entry name" value="UBC"/>
</dbReference>
<dbReference type="PROSITE" id="PS50030">
    <property type="entry name" value="UBA"/>
    <property type="match status" value="1"/>
</dbReference>
<dbReference type="SMART" id="SM00212">
    <property type="entry name" value="UBCc"/>
    <property type="match status" value="1"/>
</dbReference>
<dbReference type="PROSITE" id="PS50127">
    <property type="entry name" value="UBC_2"/>
    <property type="match status" value="1"/>
</dbReference>
<dbReference type="SUPFAM" id="SSF46934">
    <property type="entry name" value="UBA-like"/>
    <property type="match status" value="1"/>
</dbReference>
<dbReference type="Gene3D" id="1.10.8.10">
    <property type="entry name" value="DNA helicase RuvA subunit, C-terminal domain"/>
    <property type="match status" value="1"/>
</dbReference>
<evidence type="ECO:0000256" key="7">
    <source>
        <dbReference type="RuleBase" id="RU362109"/>
    </source>
</evidence>
<keyword evidence="2" id="KW-0808">Transferase</keyword>
<protein>
    <recommendedName>
        <fullName evidence="1">E2 ubiquitin-conjugating enzyme</fullName>
        <ecNumber evidence="1">2.3.2.23</ecNumber>
    </recommendedName>
</protein>
<dbReference type="Pfam" id="PF00627">
    <property type="entry name" value="UBA"/>
    <property type="match status" value="1"/>
</dbReference>
<gene>
    <name evidence="10" type="ORF">CEUR00632_LOCUS4211</name>
</gene>
<dbReference type="SMART" id="SM00165">
    <property type="entry name" value="UBA"/>
    <property type="match status" value="1"/>
</dbReference>
<dbReference type="AlphaFoldDB" id="A0A7R9YSD4"/>
<dbReference type="EC" id="2.3.2.23" evidence="1"/>
<dbReference type="InterPro" id="IPR050113">
    <property type="entry name" value="Ub_conjugating_enzyme"/>
</dbReference>
<evidence type="ECO:0000256" key="5">
    <source>
        <dbReference type="ARBA" id="ARBA00022840"/>
    </source>
</evidence>
<dbReference type="Gene3D" id="3.10.110.10">
    <property type="entry name" value="Ubiquitin Conjugating Enzyme"/>
    <property type="match status" value="1"/>
</dbReference>
<dbReference type="InterPro" id="IPR009060">
    <property type="entry name" value="UBA-like_sf"/>
</dbReference>
<dbReference type="SUPFAM" id="SSF54495">
    <property type="entry name" value="UBC-like"/>
    <property type="match status" value="1"/>
</dbReference>